<keyword evidence="10" id="KW-1133">Transmembrane helix</keyword>
<dbReference type="GO" id="GO:0005201">
    <property type="term" value="F:extracellular matrix structural constituent"/>
    <property type="evidence" value="ECO:0007669"/>
    <property type="project" value="TreeGrafter"/>
</dbReference>
<dbReference type="AlphaFoldDB" id="A0A9N9SHQ2"/>
<evidence type="ECO:0000256" key="9">
    <source>
        <dbReference type="ARBA" id="ARBA00023292"/>
    </source>
</evidence>
<dbReference type="FunFam" id="2.10.25.10:FF:000069">
    <property type="entry name" value="Laminin subunit alpha 1"/>
    <property type="match status" value="1"/>
</dbReference>
<evidence type="ECO:0000256" key="7">
    <source>
        <dbReference type="ARBA" id="ARBA00023157"/>
    </source>
</evidence>
<dbReference type="Pfam" id="PF00055">
    <property type="entry name" value="Laminin_N"/>
    <property type="match status" value="1"/>
</dbReference>
<dbReference type="SMART" id="SM00136">
    <property type="entry name" value="LamNT"/>
    <property type="match status" value="1"/>
</dbReference>
<organism evidence="13 14">
    <name type="scientific">Phaedon cochleariae</name>
    <name type="common">Mustard beetle</name>
    <dbReference type="NCBI Taxonomy" id="80249"/>
    <lineage>
        <taxon>Eukaryota</taxon>
        <taxon>Metazoa</taxon>
        <taxon>Ecdysozoa</taxon>
        <taxon>Arthropoda</taxon>
        <taxon>Hexapoda</taxon>
        <taxon>Insecta</taxon>
        <taxon>Pterygota</taxon>
        <taxon>Neoptera</taxon>
        <taxon>Endopterygota</taxon>
        <taxon>Coleoptera</taxon>
        <taxon>Polyphaga</taxon>
        <taxon>Cucujiformia</taxon>
        <taxon>Chrysomeloidea</taxon>
        <taxon>Chrysomelidae</taxon>
        <taxon>Chrysomelinae</taxon>
        <taxon>Chrysomelini</taxon>
        <taxon>Phaedon</taxon>
    </lineage>
</organism>
<gene>
    <name evidence="13" type="ORF">PHAECO_LOCUS11184</name>
</gene>
<evidence type="ECO:0000256" key="10">
    <source>
        <dbReference type="SAM" id="Phobius"/>
    </source>
</evidence>
<dbReference type="PANTHER" id="PTHR10574:SF428">
    <property type="entry name" value="LAMININ SUBUNIT ALPHA-1-LIKE PROTEIN"/>
    <property type="match status" value="1"/>
</dbReference>
<dbReference type="GO" id="GO:0007411">
    <property type="term" value="P:axon guidance"/>
    <property type="evidence" value="ECO:0007669"/>
    <property type="project" value="TreeGrafter"/>
</dbReference>
<protein>
    <submittedName>
        <fullName evidence="13">Uncharacterized protein</fullName>
    </submittedName>
</protein>
<accession>A0A9N9SHQ2</accession>
<dbReference type="Gene3D" id="2.60.120.260">
    <property type="entry name" value="Galactose-binding domain-like"/>
    <property type="match status" value="1"/>
</dbReference>
<dbReference type="InterPro" id="IPR050440">
    <property type="entry name" value="Laminin/Netrin_ECM"/>
</dbReference>
<keyword evidence="6" id="KW-0084">Basement membrane</keyword>
<evidence type="ECO:0000256" key="2">
    <source>
        <dbReference type="ARBA" id="ARBA00022525"/>
    </source>
</evidence>
<comment type="subcellular location">
    <subcellularLocation>
        <location evidence="1">Secreted</location>
        <location evidence="1">Extracellular space</location>
        <location evidence="1">Extracellular matrix</location>
        <location evidence="1">Basement membrane</location>
    </subcellularLocation>
</comment>
<feature type="domain" description="Laminin N-terminal" evidence="11">
    <location>
        <begin position="21"/>
        <end position="182"/>
    </location>
</feature>
<feature type="domain" description="Laminin EGF-like" evidence="12">
    <location>
        <begin position="357"/>
        <end position="396"/>
    </location>
</feature>
<dbReference type="SMART" id="SM00180">
    <property type="entry name" value="EGF_Lam"/>
    <property type="match status" value="3"/>
</dbReference>
<feature type="domain" description="Laminin EGF-like" evidence="12">
    <location>
        <begin position="469"/>
        <end position="510"/>
    </location>
</feature>
<keyword evidence="3" id="KW-0272">Extracellular matrix</keyword>
<evidence type="ECO:0000256" key="3">
    <source>
        <dbReference type="ARBA" id="ARBA00022530"/>
    </source>
</evidence>
<feature type="transmembrane region" description="Helical" evidence="10">
    <location>
        <begin position="22"/>
        <end position="43"/>
    </location>
</feature>
<keyword evidence="2" id="KW-0964">Secreted</keyword>
<dbReference type="OrthoDB" id="8545473at2759"/>
<dbReference type="PANTHER" id="PTHR10574">
    <property type="entry name" value="NETRIN/LAMININ-RELATED"/>
    <property type="match status" value="1"/>
</dbReference>
<dbReference type="Pfam" id="PF00053">
    <property type="entry name" value="EGF_laminin"/>
    <property type="match status" value="2"/>
</dbReference>
<evidence type="ECO:0000256" key="5">
    <source>
        <dbReference type="ARBA" id="ARBA00022737"/>
    </source>
</evidence>
<evidence type="ECO:0000256" key="4">
    <source>
        <dbReference type="ARBA" id="ARBA00022729"/>
    </source>
</evidence>
<dbReference type="InterPro" id="IPR002049">
    <property type="entry name" value="LE_dom"/>
</dbReference>
<dbReference type="Proteomes" id="UP001153737">
    <property type="component" value="Chromosome 7"/>
</dbReference>
<reference evidence="13" key="1">
    <citation type="submission" date="2022-01" db="EMBL/GenBank/DDBJ databases">
        <authorList>
            <person name="King R."/>
        </authorList>
    </citation>
    <scope>NUCLEOTIDE SEQUENCE</scope>
</reference>
<dbReference type="Gene3D" id="2.10.25.10">
    <property type="entry name" value="Laminin"/>
    <property type="match status" value="1"/>
</dbReference>
<keyword evidence="10" id="KW-0812">Transmembrane</keyword>
<dbReference type="GO" id="GO:0009887">
    <property type="term" value="P:animal organ morphogenesis"/>
    <property type="evidence" value="ECO:0007669"/>
    <property type="project" value="TreeGrafter"/>
</dbReference>
<evidence type="ECO:0000313" key="14">
    <source>
        <dbReference type="Proteomes" id="UP001153737"/>
    </source>
</evidence>
<dbReference type="EMBL" id="OU896713">
    <property type="protein sequence ID" value="CAG9823406.1"/>
    <property type="molecule type" value="Genomic_DNA"/>
</dbReference>
<keyword evidence="5" id="KW-0677">Repeat</keyword>
<keyword evidence="14" id="KW-1185">Reference proteome</keyword>
<keyword evidence="4" id="KW-0732">Signal</keyword>
<keyword evidence="10" id="KW-0472">Membrane</keyword>
<evidence type="ECO:0000259" key="12">
    <source>
        <dbReference type="SMART" id="SM00180"/>
    </source>
</evidence>
<dbReference type="CDD" id="cd00055">
    <property type="entry name" value="EGF_Lam"/>
    <property type="match status" value="3"/>
</dbReference>
<sequence length="591" mass="66366">MEEFMVEIGKFWKIEVQWPSEVLLLAINAYSWLLVYQIAFITIKMANSPRPGTWALERSLDGEKYHPWQYFARSDKECLETFGVSATKGKPHYFTDFEVICTSFYSRLTPLENAEIHTSLINGRPGANETSPELLEFTKARYVRIRLMGLRGNQEPVPKWLSHDVWKDKKLFYSIRDISIGGQCVCNGHAEECRHNVASGLYYAQVESRLRYGVIFWGLSTLAKDIFVAQKRILRSMTGLSQIDSCKDIFKKLKILTLPCLVISELSMLVFDNNDGIYVRNKQNHGFNTRQKNDFSIPFGKFKITHQSPSHMAPRIYNALPSNVKNCLTKQSFKHYLKSFLTEQSFYKLDEYLSWQLAHPECECSHHTCGPNCDRCCPMFNQRQWGPGSARDARQCLPCNCHGHASSCHYDVDVDRAGLSMDVAGNYQGGGVCDNCTDFTTGINCDQCLPGYYRPAGTPPSAPRPCRPCQCQGRGALGPCDGTGACLCREGYAGAACDRCAPGRAGFPACEPCPCDEKGVAGNGDCEGECVCKKSQLLVLRQNDSGMFCLGCRNHELGGWIELYFPYVGLLTELGHKPVLKLISRVTKCEK</sequence>
<keyword evidence="7" id="KW-1015">Disulfide bond</keyword>
<dbReference type="SUPFAM" id="SSF57196">
    <property type="entry name" value="EGF/Laminin"/>
    <property type="match status" value="3"/>
</dbReference>
<feature type="domain" description="Laminin EGF-like" evidence="12">
    <location>
        <begin position="399"/>
        <end position="466"/>
    </location>
</feature>
<evidence type="ECO:0000313" key="13">
    <source>
        <dbReference type="EMBL" id="CAG9823406.1"/>
    </source>
</evidence>
<dbReference type="InterPro" id="IPR008211">
    <property type="entry name" value="Laminin_N"/>
</dbReference>
<reference evidence="13" key="2">
    <citation type="submission" date="2022-10" db="EMBL/GenBank/DDBJ databases">
        <authorList>
            <consortium name="ENA_rothamsted_submissions"/>
            <consortium name="culmorum"/>
            <person name="King R."/>
        </authorList>
    </citation>
    <scope>NUCLEOTIDE SEQUENCE</scope>
</reference>
<evidence type="ECO:0000259" key="11">
    <source>
        <dbReference type="SMART" id="SM00136"/>
    </source>
</evidence>
<keyword evidence="8" id="KW-0325">Glycoprotein</keyword>
<dbReference type="GO" id="GO:0005604">
    <property type="term" value="C:basement membrane"/>
    <property type="evidence" value="ECO:0007669"/>
    <property type="project" value="UniProtKB-SubCell"/>
</dbReference>
<keyword evidence="9" id="KW-0424">Laminin EGF-like domain</keyword>
<dbReference type="Gene3D" id="2.170.300.10">
    <property type="entry name" value="Tie2 ligand-binding domain superfamily"/>
    <property type="match status" value="1"/>
</dbReference>
<dbReference type="GO" id="GO:0009888">
    <property type="term" value="P:tissue development"/>
    <property type="evidence" value="ECO:0007669"/>
    <property type="project" value="TreeGrafter"/>
</dbReference>
<name>A0A9N9SHQ2_PHACE</name>
<proteinExistence type="predicted"/>
<evidence type="ECO:0000256" key="1">
    <source>
        <dbReference type="ARBA" id="ARBA00004302"/>
    </source>
</evidence>
<evidence type="ECO:0000256" key="6">
    <source>
        <dbReference type="ARBA" id="ARBA00022869"/>
    </source>
</evidence>
<evidence type="ECO:0000256" key="8">
    <source>
        <dbReference type="ARBA" id="ARBA00023180"/>
    </source>
</evidence>